<dbReference type="CDD" id="cd00038">
    <property type="entry name" value="CAP_ED"/>
    <property type="match status" value="1"/>
</dbReference>
<feature type="region of interest" description="Disordered" evidence="1">
    <location>
        <begin position="85"/>
        <end position="110"/>
    </location>
</feature>
<proteinExistence type="predicted"/>
<dbReference type="SUPFAM" id="SSF51206">
    <property type="entry name" value="cAMP-binding domain-like"/>
    <property type="match status" value="2"/>
</dbReference>
<organism evidence="3 4">
    <name type="scientific">Phyllostomus discolor</name>
    <name type="common">pale spear-nosed bat</name>
    <dbReference type="NCBI Taxonomy" id="89673"/>
    <lineage>
        <taxon>Eukaryota</taxon>
        <taxon>Metazoa</taxon>
        <taxon>Chordata</taxon>
        <taxon>Craniata</taxon>
        <taxon>Vertebrata</taxon>
        <taxon>Euteleostomi</taxon>
        <taxon>Mammalia</taxon>
        <taxon>Eutheria</taxon>
        <taxon>Laurasiatheria</taxon>
        <taxon>Chiroptera</taxon>
        <taxon>Yangochiroptera</taxon>
        <taxon>Phyllostomidae</taxon>
        <taxon>Phyllostominae</taxon>
        <taxon>Phyllostomus</taxon>
    </lineage>
</organism>
<gene>
    <name evidence="3" type="ORF">HJG60_003017</name>
</gene>
<feature type="compositionally biased region" description="Basic and acidic residues" evidence="1">
    <location>
        <begin position="86"/>
        <end position="96"/>
    </location>
</feature>
<dbReference type="Pfam" id="PF00027">
    <property type="entry name" value="cNMP_binding"/>
    <property type="match status" value="1"/>
</dbReference>
<reference evidence="3 4" key="1">
    <citation type="journal article" date="2020" name="Nature">
        <title>Six reference-quality genomes reveal evolution of bat adaptations.</title>
        <authorList>
            <person name="Jebb D."/>
            <person name="Huang Z."/>
            <person name="Pippel M."/>
            <person name="Hughes G.M."/>
            <person name="Lavrichenko K."/>
            <person name="Devanna P."/>
            <person name="Winkler S."/>
            <person name="Jermiin L.S."/>
            <person name="Skirmuntt E.C."/>
            <person name="Katzourakis A."/>
            <person name="Burkitt-Gray L."/>
            <person name="Ray D.A."/>
            <person name="Sullivan K.A.M."/>
            <person name="Roscito J.G."/>
            <person name="Kirilenko B.M."/>
            <person name="Davalos L.M."/>
            <person name="Corthals A.P."/>
            <person name="Power M.L."/>
            <person name="Jones G."/>
            <person name="Ransome R.D."/>
            <person name="Dechmann D.K.N."/>
            <person name="Locatelli A.G."/>
            <person name="Puechmaille S.J."/>
            <person name="Fedrigo O."/>
            <person name="Jarvis E.D."/>
            <person name="Hiller M."/>
            <person name="Vernes S.C."/>
            <person name="Myers E.W."/>
            <person name="Teeling E.C."/>
        </authorList>
    </citation>
    <scope>NUCLEOTIDE SEQUENCE [LARGE SCALE GENOMIC DNA]</scope>
    <source>
        <strain evidence="3">Bat1K_MPI-CBG_1</strain>
    </source>
</reference>
<evidence type="ECO:0000313" key="4">
    <source>
        <dbReference type="Proteomes" id="UP000664940"/>
    </source>
</evidence>
<dbReference type="Gene3D" id="2.60.120.10">
    <property type="entry name" value="Jelly Rolls"/>
    <property type="match status" value="2"/>
</dbReference>
<protein>
    <submittedName>
        <fullName evidence="3">Cyclic nucleotide binding domain containing 1</fullName>
    </submittedName>
</protein>
<feature type="domain" description="Cyclic nucleotide-binding" evidence="2">
    <location>
        <begin position="324"/>
        <end position="438"/>
    </location>
</feature>
<dbReference type="InterPro" id="IPR018490">
    <property type="entry name" value="cNMP-bd_dom_sf"/>
</dbReference>
<dbReference type="InterPro" id="IPR014710">
    <property type="entry name" value="RmlC-like_jellyroll"/>
</dbReference>
<dbReference type="PANTHER" id="PTHR23011">
    <property type="entry name" value="CYCLIC NUCLEOTIDE-BINDING DOMAIN CONTAINING PROTEIN"/>
    <property type="match status" value="1"/>
</dbReference>
<evidence type="ECO:0000259" key="2">
    <source>
        <dbReference type="PROSITE" id="PS50042"/>
    </source>
</evidence>
<dbReference type="AlphaFoldDB" id="A0A834E0F5"/>
<dbReference type="InterPro" id="IPR000595">
    <property type="entry name" value="cNMP-bd_dom"/>
</dbReference>
<dbReference type="PANTHER" id="PTHR23011:SF32">
    <property type="entry name" value="CYCLIC NUCLEOTIDE-BINDING DOMAIN-CONTAINING PROTEIN 1"/>
    <property type="match status" value="1"/>
</dbReference>
<dbReference type="PROSITE" id="PS50042">
    <property type="entry name" value="CNMP_BINDING_3"/>
    <property type="match status" value="1"/>
</dbReference>
<dbReference type="EMBL" id="JABVXQ010000007">
    <property type="protein sequence ID" value="KAF6098946.1"/>
    <property type="molecule type" value="Genomic_DNA"/>
</dbReference>
<name>A0A834E0F5_9CHIR</name>
<sequence>MPVSSLSSAILSHMRAINSVPPPPPRSLPSLKASKHIDYGQLNALCHMSGQQSSWSTLNILSAHDKFIKQYPKIFLQKKTRLPKLSKQEETRKPSEETEETQPQQSDDDSHNIAVYVKKARGGRTLYGSKKTEEKLEEFLAILKKLPIHRTQHEHNTVWKMLKTIPDLASQLTDDHLKTFSKNVISETWVKGSTVVGNDGFYIILKGLARPRTQVYKNLIEENVSTASFIPQRFHSLISSDDLENTMLAEMHMPVCDLMLRPWNTFGTLEVTAQVQSELKEYSVVTEEDCEILKIPAKNYAKLKLEKTKLENKQIVKLIRKCPYYEEWPTLSIYELVLLVKWKRFPPGHVIVESGSIISFVAYINSGHCNIYRNIVGLVKLQSKKVKKIKKLVYMGQLKKQESFGEISVLLQDPFPCTVITGDEVEMAVIEDKDLFELDPVTQQLMLQTAKPTFGHLTDEDVRNEYLRKEQQKEWNDFKDKTMKDTLYYNGIIPGFGKWNHNWTSIPRNLKDTLVSY</sequence>
<evidence type="ECO:0000256" key="1">
    <source>
        <dbReference type="SAM" id="MobiDB-lite"/>
    </source>
</evidence>
<accession>A0A834E0F5</accession>
<dbReference type="Proteomes" id="UP000664940">
    <property type="component" value="Unassembled WGS sequence"/>
</dbReference>
<comment type="caution">
    <text evidence="3">The sequence shown here is derived from an EMBL/GenBank/DDBJ whole genome shotgun (WGS) entry which is preliminary data.</text>
</comment>
<evidence type="ECO:0000313" key="3">
    <source>
        <dbReference type="EMBL" id="KAF6098946.1"/>
    </source>
</evidence>